<proteinExistence type="predicted"/>
<dbReference type="SUPFAM" id="SSF53649">
    <property type="entry name" value="Alkaline phosphatase-like"/>
    <property type="match status" value="1"/>
</dbReference>
<dbReference type="GO" id="GO:0016787">
    <property type="term" value="F:hydrolase activity"/>
    <property type="evidence" value="ECO:0007669"/>
    <property type="project" value="UniProtKB-ARBA"/>
</dbReference>
<feature type="compositionally biased region" description="Basic and acidic residues" evidence="1">
    <location>
        <begin position="205"/>
        <end position="227"/>
    </location>
</feature>
<evidence type="ECO:0000313" key="2">
    <source>
        <dbReference type="EMBL" id="NEK85147.1"/>
    </source>
</evidence>
<dbReference type="InterPro" id="IPR017850">
    <property type="entry name" value="Alkaline_phosphatase_core_sf"/>
</dbReference>
<feature type="compositionally biased region" description="Low complexity" evidence="1">
    <location>
        <begin position="47"/>
        <end position="57"/>
    </location>
</feature>
<dbReference type="PANTHER" id="PTHR10151">
    <property type="entry name" value="ECTONUCLEOTIDE PYROPHOSPHATASE/PHOSPHODIESTERASE"/>
    <property type="match status" value="1"/>
</dbReference>
<sequence length="706" mass="75778">MAGPAGRRPAGLRRVDARAVRARRAVVPAAALRPARHPLDARPAHLPRPAALLPRRPGVVRARPDHGRTRAAAVPARRAGRAAGAVEARRQPGDDRPGPLPERSGVPGGRGHRAAGRPARPAGRRRSVQRGPVGRLPRRARRGAEPSAGPRHHRRRLPDRGHPLRLGLRAARRPADLPAHRRQRRGGAGLHVGDQRQPRRHPRHPAPDGDPGRRDGGEGEQHAREVPGLRLPRVLRAGADRGGSPDGLVRAHRSHRPPCRGRLVHLGAGAGRHRARRAGRGAALVSGGVLDRRRFLQLTAATGGTVVLSTALGAPAARATSRLRVYVLVVDGTRPDEVTPLLMPRLHRLRTEGTWFSGARSLPVMETIPNHVMMMTGVRPHRSGVPANSVYDRAEGAVRDLDRPSDLRFPTLLERLAARGRTTGTVLSKEYLYGIFGERATHRWEPFPVLPITGHAPDVATTDALLAMVDSADPELVFVNLGDTDRVGHSDLTGTSLRVARTLALRSTDLQVGRFVDHLQATGRWSSSVLLVLADHSMDWSLPTGVISVDAILRSRAELRSSVQIAQNGGADLLYWTGPAARRDTGLAEVRRLVAAHPGVLSVHAPRELGLGPEAGDLVAYCRAGWRFSDPEIFANPIPGNHGHPVTEPIPFLVAGGHPLVRRGVVSGAPARTIDVAPTVGALFGLGAPRGGYDGSVRKEAFSGLR</sequence>
<protein>
    <submittedName>
        <fullName evidence="2">Alkaline phosphatase family protein</fullName>
    </submittedName>
</protein>
<dbReference type="Pfam" id="PF01663">
    <property type="entry name" value="Phosphodiest"/>
    <property type="match status" value="1"/>
</dbReference>
<feature type="compositionally biased region" description="Basic and acidic residues" evidence="1">
    <location>
        <begin position="87"/>
        <end position="97"/>
    </location>
</feature>
<dbReference type="PANTHER" id="PTHR10151:SF120">
    <property type="entry name" value="BIS(5'-ADENOSYL)-TRIPHOSPHATASE"/>
    <property type="match status" value="1"/>
</dbReference>
<comment type="caution">
    <text evidence="2">The sequence shown here is derived from an EMBL/GenBank/DDBJ whole genome shotgun (WGS) entry which is preliminary data.</text>
</comment>
<dbReference type="InterPro" id="IPR002591">
    <property type="entry name" value="Phosphodiest/P_Trfase"/>
</dbReference>
<reference evidence="2 3" key="1">
    <citation type="submission" date="2019-12" db="EMBL/GenBank/DDBJ databases">
        <title>the WGS of Blastococcus saxobsidens 67B17.</title>
        <authorList>
            <person name="Jiang Z."/>
        </authorList>
    </citation>
    <scope>NUCLEOTIDE SEQUENCE [LARGE SCALE GENOMIC DNA]</scope>
    <source>
        <strain evidence="2 3">67B17</strain>
    </source>
</reference>
<gene>
    <name evidence="2" type="ORF">GCU60_05135</name>
</gene>
<dbReference type="Proteomes" id="UP000479241">
    <property type="component" value="Unassembled WGS sequence"/>
</dbReference>
<evidence type="ECO:0000313" key="3">
    <source>
        <dbReference type="Proteomes" id="UP000479241"/>
    </source>
</evidence>
<dbReference type="EMBL" id="JAAGWG010000006">
    <property type="protein sequence ID" value="NEK85147.1"/>
    <property type="molecule type" value="Genomic_DNA"/>
</dbReference>
<dbReference type="Gene3D" id="3.40.720.10">
    <property type="entry name" value="Alkaline Phosphatase, subunit A"/>
    <property type="match status" value="1"/>
</dbReference>
<accession>A0A6L9VZB7</accession>
<evidence type="ECO:0000256" key="1">
    <source>
        <dbReference type="SAM" id="MobiDB-lite"/>
    </source>
</evidence>
<feature type="compositionally biased region" description="Basic residues" evidence="1">
    <location>
        <begin position="250"/>
        <end position="263"/>
    </location>
</feature>
<feature type="compositionally biased region" description="Low complexity" evidence="1">
    <location>
        <begin position="70"/>
        <end position="86"/>
    </location>
</feature>
<dbReference type="AlphaFoldDB" id="A0A6L9VZB7"/>
<organism evidence="2 3">
    <name type="scientific">Blastococcus saxobsidens</name>
    <dbReference type="NCBI Taxonomy" id="138336"/>
    <lineage>
        <taxon>Bacteria</taxon>
        <taxon>Bacillati</taxon>
        <taxon>Actinomycetota</taxon>
        <taxon>Actinomycetes</taxon>
        <taxon>Geodermatophilales</taxon>
        <taxon>Geodermatophilaceae</taxon>
        <taxon>Blastococcus</taxon>
    </lineage>
</organism>
<name>A0A6L9VZB7_9ACTN</name>
<feature type="region of interest" description="Disordered" evidence="1">
    <location>
        <begin position="34"/>
        <end position="264"/>
    </location>
</feature>